<evidence type="ECO:0000256" key="1">
    <source>
        <dbReference type="SAM" id="MobiDB-lite"/>
    </source>
</evidence>
<gene>
    <name evidence="2" type="ORF">NC653_015731</name>
</gene>
<dbReference type="AlphaFoldDB" id="A0AAD6VYS3"/>
<keyword evidence="3" id="KW-1185">Reference proteome</keyword>
<proteinExistence type="predicted"/>
<evidence type="ECO:0000313" key="2">
    <source>
        <dbReference type="EMBL" id="KAJ6992434.1"/>
    </source>
</evidence>
<protein>
    <submittedName>
        <fullName evidence="2">Uncharacterized protein</fullName>
    </submittedName>
</protein>
<feature type="region of interest" description="Disordered" evidence="1">
    <location>
        <begin position="1"/>
        <end position="25"/>
    </location>
</feature>
<dbReference type="EMBL" id="JAQIZT010000006">
    <property type="protein sequence ID" value="KAJ6992434.1"/>
    <property type="molecule type" value="Genomic_DNA"/>
</dbReference>
<sequence length="123" mass="13796">MTVSWALSRPSNSYETPISQQYQQPTKVRMNSKLLPSKPAVQSPCHYSTNGRMNSKVIGIGPAIPVSERKHFRYSNRLQKFHLRGKKREFKRVVPGLQNQASSLTGCSGKADKSTHFGAFMLS</sequence>
<name>A0AAD6VYS3_9ROSI</name>
<evidence type="ECO:0000313" key="3">
    <source>
        <dbReference type="Proteomes" id="UP001164929"/>
    </source>
</evidence>
<reference evidence="2" key="1">
    <citation type="journal article" date="2023" name="Mol. Ecol. Resour.">
        <title>Chromosome-level genome assembly of a triploid poplar Populus alba 'Berolinensis'.</title>
        <authorList>
            <person name="Chen S."/>
            <person name="Yu Y."/>
            <person name="Wang X."/>
            <person name="Wang S."/>
            <person name="Zhang T."/>
            <person name="Zhou Y."/>
            <person name="He R."/>
            <person name="Meng N."/>
            <person name="Wang Y."/>
            <person name="Liu W."/>
            <person name="Liu Z."/>
            <person name="Liu J."/>
            <person name="Guo Q."/>
            <person name="Huang H."/>
            <person name="Sederoff R.R."/>
            <person name="Wang G."/>
            <person name="Qu G."/>
            <person name="Chen S."/>
        </authorList>
    </citation>
    <scope>NUCLEOTIDE SEQUENCE</scope>
    <source>
        <strain evidence="2">SC-2020</strain>
    </source>
</reference>
<dbReference type="Proteomes" id="UP001164929">
    <property type="component" value="Chromosome 6"/>
</dbReference>
<comment type="caution">
    <text evidence="2">The sequence shown here is derived from an EMBL/GenBank/DDBJ whole genome shotgun (WGS) entry which is preliminary data.</text>
</comment>
<accession>A0AAD6VYS3</accession>
<organism evidence="2 3">
    <name type="scientific">Populus alba x Populus x berolinensis</name>
    <dbReference type="NCBI Taxonomy" id="444605"/>
    <lineage>
        <taxon>Eukaryota</taxon>
        <taxon>Viridiplantae</taxon>
        <taxon>Streptophyta</taxon>
        <taxon>Embryophyta</taxon>
        <taxon>Tracheophyta</taxon>
        <taxon>Spermatophyta</taxon>
        <taxon>Magnoliopsida</taxon>
        <taxon>eudicotyledons</taxon>
        <taxon>Gunneridae</taxon>
        <taxon>Pentapetalae</taxon>
        <taxon>rosids</taxon>
        <taxon>fabids</taxon>
        <taxon>Malpighiales</taxon>
        <taxon>Salicaceae</taxon>
        <taxon>Saliceae</taxon>
        <taxon>Populus</taxon>
    </lineage>
</organism>